<geneLocation type="plasmid" evidence="5 6">
    <name>p8E072658</name>
</geneLocation>
<evidence type="ECO:0000259" key="4">
    <source>
        <dbReference type="PROSITE" id="PS01124"/>
    </source>
</evidence>
<dbReference type="Proteomes" id="UP001050565">
    <property type="component" value="Plasmid p8E072658"/>
</dbReference>
<evidence type="ECO:0000256" key="1">
    <source>
        <dbReference type="ARBA" id="ARBA00023015"/>
    </source>
</evidence>
<keyword evidence="2" id="KW-0238">DNA-binding</keyword>
<dbReference type="EMBL" id="CP061706">
    <property type="protein sequence ID" value="UAA86686.1"/>
    <property type="molecule type" value="Genomic_DNA"/>
</dbReference>
<dbReference type="PROSITE" id="PS01124">
    <property type="entry name" value="HTH_ARAC_FAMILY_2"/>
    <property type="match status" value="1"/>
</dbReference>
<gene>
    <name evidence="5" type="ORF">H2787_17575</name>
</gene>
<evidence type="ECO:0000313" key="5">
    <source>
        <dbReference type="EMBL" id="UAA86686.1"/>
    </source>
</evidence>
<dbReference type="InterPro" id="IPR050204">
    <property type="entry name" value="AraC_XylS_family_regulators"/>
</dbReference>
<proteinExistence type="predicted"/>
<sequence length="143" mass="16857">MLPAIAMQQQLCDEITDMVLHYFDVQEEELTRDLGSNHHHIMQYVYQRALESDGHLTVLELCRELQMPHRSLHYAFEKTTGMSPNKYIRAIRLNAADRIIHKHKDMPKLTDLAHQYGFSHSSHFGREYKKLFRRIPSNVKLNA</sequence>
<dbReference type="GO" id="GO:0003700">
    <property type="term" value="F:DNA-binding transcription factor activity"/>
    <property type="evidence" value="ECO:0007669"/>
    <property type="project" value="InterPro"/>
</dbReference>
<reference evidence="5" key="1">
    <citation type="submission" date="2020-09" db="EMBL/GenBank/DDBJ databases">
        <title>Acinetobacter baumannii E-072658 complete genome.</title>
        <authorList>
            <person name="Hamidian M."/>
            <person name="Maharjan R."/>
            <person name="Cain A.K."/>
            <person name="Faruga D.N."/>
            <person name="Paulsen I.T."/>
        </authorList>
    </citation>
    <scope>NUCLEOTIDE SEQUENCE</scope>
    <source>
        <strain evidence="5">E-072658</strain>
        <plasmid evidence="5">p8E072658</plasmid>
    </source>
</reference>
<organism evidence="5 6">
    <name type="scientific">Acinetobacter baumannii</name>
    <dbReference type="NCBI Taxonomy" id="470"/>
    <lineage>
        <taxon>Bacteria</taxon>
        <taxon>Pseudomonadati</taxon>
        <taxon>Pseudomonadota</taxon>
        <taxon>Gammaproteobacteria</taxon>
        <taxon>Moraxellales</taxon>
        <taxon>Moraxellaceae</taxon>
        <taxon>Acinetobacter</taxon>
        <taxon>Acinetobacter calcoaceticus/baumannii complex</taxon>
    </lineage>
</organism>
<protein>
    <submittedName>
        <fullName evidence="5">AraC family transcriptional regulator</fullName>
    </submittedName>
</protein>
<keyword evidence="5" id="KW-0614">Plasmid</keyword>
<dbReference type="PANTHER" id="PTHR46796:SF12">
    <property type="entry name" value="HTH-TYPE DNA-BINDING TRANSCRIPTIONAL ACTIVATOR EUTR"/>
    <property type="match status" value="1"/>
</dbReference>
<keyword evidence="3" id="KW-0804">Transcription</keyword>
<dbReference type="AlphaFoldDB" id="A0A9Q8P1H2"/>
<accession>A0A9Q8P1H2</accession>
<evidence type="ECO:0000256" key="2">
    <source>
        <dbReference type="ARBA" id="ARBA00023125"/>
    </source>
</evidence>
<name>A0A9Q8P1H2_ACIBA</name>
<feature type="domain" description="HTH araC/xylS-type" evidence="4">
    <location>
        <begin position="39"/>
        <end position="142"/>
    </location>
</feature>
<dbReference type="Pfam" id="PF12833">
    <property type="entry name" value="HTH_18"/>
    <property type="match status" value="1"/>
</dbReference>
<dbReference type="SMART" id="SM00342">
    <property type="entry name" value="HTH_ARAC"/>
    <property type="match status" value="1"/>
</dbReference>
<keyword evidence="1" id="KW-0805">Transcription regulation</keyword>
<dbReference type="Gene3D" id="1.10.10.60">
    <property type="entry name" value="Homeodomain-like"/>
    <property type="match status" value="1"/>
</dbReference>
<evidence type="ECO:0000313" key="6">
    <source>
        <dbReference type="Proteomes" id="UP001050565"/>
    </source>
</evidence>
<dbReference type="PANTHER" id="PTHR46796">
    <property type="entry name" value="HTH-TYPE TRANSCRIPTIONAL ACTIVATOR RHAS-RELATED"/>
    <property type="match status" value="1"/>
</dbReference>
<dbReference type="InterPro" id="IPR018060">
    <property type="entry name" value="HTH_AraC"/>
</dbReference>
<dbReference type="GO" id="GO:0043565">
    <property type="term" value="F:sequence-specific DNA binding"/>
    <property type="evidence" value="ECO:0007669"/>
    <property type="project" value="InterPro"/>
</dbReference>
<evidence type="ECO:0000256" key="3">
    <source>
        <dbReference type="ARBA" id="ARBA00023163"/>
    </source>
</evidence>